<reference evidence="3" key="1">
    <citation type="journal article" date="2014" name="Proc. Natl. Acad. Sci. U.S.A.">
        <title>Extensive sampling of basidiomycete genomes demonstrates inadequacy of the white-rot/brown-rot paradigm for wood decay fungi.</title>
        <authorList>
            <person name="Riley R."/>
            <person name="Salamov A.A."/>
            <person name="Brown D.W."/>
            <person name="Nagy L.G."/>
            <person name="Floudas D."/>
            <person name="Held B.W."/>
            <person name="Levasseur A."/>
            <person name="Lombard V."/>
            <person name="Morin E."/>
            <person name="Otillar R."/>
            <person name="Lindquist E.A."/>
            <person name="Sun H."/>
            <person name="LaButti K.M."/>
            <person name="Schmutz J."/>
            <person name="Jabbour D."/>
            <person name="Luo H."/>
            <person name="Baker S.E."/>
            <person name="Pisabarro A.G."/>
            <person name="Walton J.D."/>
            <person name="Blanchette R.A."/>
            <person name="Henrissat B."/>
            <person name="Martin F."/>
            <person name="Cullen D."/>
            <person name="Hibbett D.S."/>
            <person name="Grigoriev I.V."/>
        </authorList>
    </citation>
    <scope>NUCLEOTIDE SEQUENCE [LARGE SCALE GENOMIC DNA]</scope>
    <source>
        <strain evidence="3">CBS 339.88</strain>
    </source>
</reference>
<feature type="transmembrane region" description="Helical" evidence="1">
    <location>
        <begin position="111"/>
        <end position="136"/>
    </location>
</feature>
<keyword evidence="3" id="KW-1185">Reference proteome</keyword>
<dbReference type="EMBL" id="KL142382">
    <property type="protein sequence ID" value="KDR74934.1"/>
    <property type="molecule type" value="Genomic_DNA"/>
</dbReference>
<feature type="transmembrane region" description="Helical" evidence="1">
    <location>
        <begin position="38"/>
        <end position="64"/>
    </location>
</feature>
<evidence type="ECO:0000313" key="2">
    <source>
        <dbReference type="EMBL" id="KDR74934.1"/>
    </source>
</evidence>
<proteinExistence type="predicted"/>
<keyword evidence="1" id="KW-0812">Transmembrane</keyword>
<dbReference type="Proteomes" id="UP000027222">
    <property type="component" value="Unassembled WGS sequence"/>
</dbReference>
<sequence>MYGMILNLFGKCFWLLFDLKATQKNIYSKGMQRFLFSYLIYMLLMATLALVSELYCIGTGLFLVDALNHGPTDMLRILYSGGAPSLPFTIWGADGFLVWRCFILYSGVSRVAWIALVGVLSLLSITSLGVGIVFLLPNQLEGLWNGHKSSDWQVLSQLFQTTTLLGISTLIINLGLAGLIVGRIIYHQRFILKTLGDGHERPYTRVITMCIESSSLILVVTAVYTFSTCGLLAGTNNDPLGGTNRLISNYSLVLFPHICVISPLLIIFQVAQGRAATIMDPSEIEIRMESIRFGNSQVLRANEN</sequence>
<feature type="transmembrane region" description="Helical" evidence="1">
    <location>
        <begin position="164"/>
        <end position="186"/>
    </location>
</feature>
<feature type="transmembrane region" description="Helical" evidence="1">
    <location>
        <begin position="206"/>
        <end position="227"/>
    </location>
</feature>
<evidence type="ECO:0000313" key="3">
    <source>
        <dbReference type="Proteomes" id="UP000027222"/>
    </source>
</evidence>
<evidence type="ECO:0008006" key="4">
    <source>
        <dbReference type="Google" id="ProtNLM"/>
    </source>
</evidence>
<organism evidence="2 3">
    <name type="scientific">Galerina marginata (strain CBS 339.88)</name>
    <dbReference type="NCBI Taxonomy" id="685588"/>
    <lineage>
        <taxon>Eukaryota</taxon>
        <taxon>Fungi</taxon>
        <taxon>Dikarya</taxon>
        <taxon>Basidiomycota</taxon>
        <taxon>Agaricomycotina</taxon>
        <taxon>Agaricomycetes</taxon>
        <taxon>Agaricomycetidae</taxon>
        <taxon>Agaricales</taxon>
        <taxon>Agaricineae</taxon>
        <taxon>Strophariaceae</taxon>
        <taxon>Galerina</taxon>
    </lineage>
</organism>
<evidence type="ECO:0000256" key="1">
    <source>
        <dbReference type="SAM" id="Phobius"/>
    </source>
</evidence>
<dbReference type="AlphaFoldDB" id="A0A067T4X5"/>
<feature type="transmembrane region" description="Helical" evidence="1">
    <location>
        <begin position="247"/>
        <end position="268"/>
    </location>
</feature>
<dbReference type="HOGENOM" id="CLU_044614_5_0_1"/>
<keyword evidence="1" id="KW-0472">Membrane</keyword>
<protein>
    <recommendedName>
        <fullName evidence="4">G-protein coupled receptors family 1 profile domain-containing protein</fullName>
    </recommendedName>
</protein>
<gene>
    <name evidence="2" type="ORF">GALMADRAFT_280234</name>
</gene>
<name>A0A067T4X5_GALM3</name>
<feature type="transmembrane region" description="Helical" evidence="1">
    <location>
        <begin position="76"/>
        <end position="99"/>
    </location>
</feature>
<dbReference type="OrthoDB" id="3267806at2759"/>
<accession>A0A067T4X5</accession>
<keyword evidence="1" id="KW-1133">Transmembrane helix</keyword>